<comment type="similarity">
    <text evidence="2 9">Belongs to the membrane fusion protein (MFP) (TC 8.A.1) family.</text>
</comment>
<dbReference type="InterPro" id="IPR058982">
    <property type="entry name" value="Beta-barrel_AprE"/>
</dbReference>
<dbReference type="Gene3D" id="2.40.30.170">
    <property type="match status" value="1"/>
</dbReference>
<evidence type="ECO:0000259" key="10">
    <source>
        <dbReference type="Pfam" id="PF26002"/>
    </source>
</evidence>
<keyword evidence="8 9" id="KW-0472">Membrane</keyword>
<comment type="caution">
    <text evidence="11">The sequence shown here is derived from an EMBL/GenBank/DDBJ whole genome shotgun (WGS) entry which is preliminary data.</text>
</comment>
<gene>
    <name evidence="11" type="ORF">HGP28_16200</name>
</gene>
<evidence type="ECO:0000256" key="1">
    <source>
        <dbReference type="ARBA" id="ARBA00004377"/>
    </source>
</evidence>
<proteinExistence type="inferred from homology"/>
<dbReference type="EMBL" id="JABAIK010000020">
    <property type="protein sequence ID" value="NLS14422.1"/>
    <property type="molecule type" value="Genomic_DNA"/>
</dbReference>
<name>A0A7X8YII4_9VIBR</name>
<sequence length="449" mass="51381">MSQSKIEHHLKSALISHHDAIPKHDDQRIIMASAMTTMHKTLFVFFVIVLIAIIFAAQAKLDIVVSVRGELLLESDVEKVQHLEGGILDEMLVRQGDVVFKGQPIARLRSVDRNTQLNTVDTEIIQLELDKIRLQSLIHAHQPDYSRFIEGYPTLVAANQQAWQQESEKNQSNESLILHDIQHKQSLIQSITKRRSSAARQLDLIRQQLEIKQTLHQEEMASHVDVLNMQVQESNMIREIENMDEGLLNERFELSKLKKQHKDLITSRNSEYRATLMDTDNALKLKQIQKPQHSDQVDRLLVYAPIDGVVDKVHFNFHSAVIPPGQSIADIAPLNNQLHGEAKIPRKEMGFVEVGQRVKVKFDTYNFAKFGVVEGQITSISRSSYQEEEEEFYLAAIRIEQNFVENSGTQYKLSPYMEFTADVKTGSRRVIEYAARPVVTALNNAFDER</sequence>
<dbReference type="InterPro" id="IPR050739">
    <property type="entry name" value="MFP"/>
</dbReference>
<accession>A0A7X8YII4</accession>
<evidence type="ECO:0000256" key="6">
    <source>
        <dbReference type="ARBA" id="ARBA00022692"/>
    </source>
</evidence>
<evidence type="ECO:0000256" key="9">
    <source>
        <dbReference type="RuleBase" id="RU365093"/>
    </source>
</evidence>
<dbReference type="PANTHER" id="PTHR30386">
    <property type="entry name" value="MEMBRANE FUSION SUBUNIT OF EMRAB-TOLC MULTIDRUG EFFLUX PUMP"/>
    <property type="match status" value="1"/>
</dbReference>
<evidence type="ECO:0000256" key="8">
    <source>
        <dbReference type="ARBA" id="ARBA00023136"/>
    </source>
</evidence>
<evidence type="ECO:0000256" key="4">
    <source>
        <dbReference type="ARBA" id="ARBA00022475"/>
    </source>
</evidence>
<comment type="subcellular location">
    <subcellularLocation>
        <location evidence="1 9">Cell inner membrane</location>
        <topology evidence="1 9">Single-pass membrane protein</topology>
    </subcellularLocation>
</comment>
<dbReference type="NCBIfam" id="TIGR01843">
    <property type="entry name" value="type_I_hlyD"/>
    <property type="match status" value="1"/>
</dbReference>
<evidence type="ECO:0000256" key="7">
    <source>
        <dbReference type="ARBA" id="ARBA00022989"/>
    </source>
</evidence>
<keyword evidence="3 9" id="KW-0813">Transport</keyword>
<keyword evidence="12" id="KW-1185">Reference proteome</keyword>
<dbReference type="Proteomes" id="UP000535589">
    <property type="component" value="Unassembled WGS sequence"/>
</dbReference>
<keyword evidence="5 9" id="KW-0997">Cell inner membrane</keyword>
<evidence type="ECO:0000256" key="5">
    <source>
        <dbReference type="ARBA" id="ARBA00022519"/>
    </source>
</evidence>
<dbReference type="PANTHER" id="PTHR30386:SF26">
    <property type="entry name" value="TRANSPORT PROTEIN COMB"/>
    <property type="match status" value="1"/>
</dbReference>
<dbReference type="RefSeq" id="WP_168837517.1">
    <property type="nucleotide sequence ID" value="NZ_JABAIK010000020.1"/>
</dbReference>
<keyword evidence="7 9" id="KW-1133">Transmembrane helix</keyword>
<evidence type="ECO:0000256" key="2">
    <source>
        <dbReference type="ARBA" id="ARBA00009477"/>
    </source>
</evidence>
<evidence type="ECO:0000313" key="11">
    <source>
        <dbReference type="EMBL" id="NLS14422.1"/>
    </source>
</evidence>
<dbReference type="PRINTS" id="PR01490">
    <property type="entry name" value="RTXTOXIND"/>
</dbReference>
<feature type="transmembrane region" description="Helical" evidence="9">
    <location>
        <begin position="41"/>
        <end position="59"/>
    </location>
</feature>
<reference evidence="11 12" key="1">
    <citation type="submission" date="2020-04" db="EMBL/GenBank/DDBJ databases">
        <title>Vibrio sp. SM6, a novel species isolated from seawater.</title>
        <authorList>
            <person name="Wang X."/>
        </authorList>
    </citation>
    <scope>NUCLEOTIDE SEQUENCE [LARGE SCALE GENOMIC DNA]</scope>
    <source>
        <strain evidence="11 12">SM6</strain>
    </source>
</reference>
<dbReference type="AlphaFoldDB" id="A0A7X8YII4"/>
<keyword evidence="6 9" id="KW-0812">Transmembrane</keyword>
<dbReference type="GO" id="GO:0005886">
    <property type="term" value="C:plasma membrane"/>
    <property type="evidence" value="ECO:0007669"/>
    <property type="project" value="UniProtKB-SubCell"/>
</dbReference>
<protein>
    <recommendedName>
        <fullName evidence="9">Membrane fusion protein (MFP) family protein</fullName>
    </recommendedName>
</protein>
<dbReference type="Pfam" id="PF26002">
    <property type="entry name" value="Beta-barrel_AprE"/>
    <property type="match status" value="1"/>
</dbReference>
<keyword evidence="4 9" id="KW-1003">Cell membrane</keyword>
<evidence type="ECO:0000256" key="3">
    <source>
        <dbReference type="ARBA" id="ARBA00022448"/>
    </source>
</evidence>
<evidence type="ECO:0000313" key="12">
    <source>
        <dbReference type="Proteomes" id="UP000535589"/>
    </source>
</evidence>
<feature type="domain" description="AprE-like beta-barrel" evidence="10">
    <location>
        <begin position="341"/>
        <end position="426"/>
    </location>
</feature>
<dbReference type="GO" id="GO:0015031">
    <property type="term" value="P:protein transport"/>
    <property type="evidence" value="ECO:0007669"/>
    <property type="project" value="InterPro"/>
</dbReference>
<organism evidence="11 12">
    <name type="scientific">Vibrio agarilyticus</name>
    <dbReference type="NCBI Taxonomy" id="2726741"/>
    <lineage>
        <taxon>Bacteria</taxon>
        <taxon>Pseudomonadati</taxon>
        <taxon>Pseudomonadota</taxon>
        <taxon>Gammaproteobacteria</taxon>
        <taxon>Vibrionales</taxon>
        <taxon>Vibrionaceae</taxon>
        <taxon>Vibrio</taxon>
    </lineage>
</organism>
<dbReference type="InterPro" id="IPR010129">
    <property type="entry name" value="T1SS_HlyD"/>
</dbReference>